<dbReference type="SUPFAM" id="SSF103473">
    <property type="entry name" value="MFS general substrate transporter"/>
    <property type="match status" value="1"/>
</dbReference>
<evidence type="ECO:0000256" key="4">
    <source>
        <dbReference type="ARBA" id="ARBA00022692"/>
    </source>
</evidence>
<feature type="transmembrane region" description="Helical" evidence="8">
    <location>
        <begin position="186"/>
        <end position="208"/>
    </location>
</feature>
<evidence type="ECO:0000256" key="3">
    <source>
        <dbReference type="ARBA" id="ARBA00022475"/>
    </source>
</evidence>
<proteinExistence type="predicted"/>
<dbReference type="Proteomes" id="UP000017819">
    <property type="component" value="Unassembled WGS sequence"/>
</dbReference>
<evidence type="ECO:0000313" key="11">
    <source>
        <dbReference type="Proteomes" id="UP000017819"/>
    </source>
</evidence>
<evidence type="ECO:0000256" key="7">
    <source>
        <dbReference type="SAM" id="MobiDB-lite"/>
    </source>
</evidence>
<dbReference type="FunFam" id="1.20.1720.10:FF:000004">
    <property type="entry name" value="EmrB/QacA family drug resistance transporter"/>
    <property type="match status" value="1"/>
</dbReference>
<evidence type="ECO:0000256" key="1">
    <source>
        <dbReference type="ARBA" id="ARBA00004651"/>
    </source>
</evidence>
<feature type="transmembrane region" description="Helical" evidence="8">
    <location>
        <begin position="421"/>
        <end position="445"/>
    </location>
</feature>
<feature type="transmembrane region" description="Helical" evidence="8">
    <location>
        <begin position="465"/>
        <end position="486"/>
    </location>
</feature>
<feature type="region of interest" description="Disordered" evidence="7">
    <location>
        <begin position="1"/>
        <end position="24"/>
    </location>
</feature>
<feature type="transmembrane region" description="Helical" evidence="8">
    <location>
        <begin position="248"/>
        <end position="271"/>
    </location>
</feature>
<feature type="transmembrane region" description="Helical" evidence="8">
    <location>
        <begin position="320"/>
        <end position="343"/>
    </location>
</feature>
<feature type="transmembrane region" description="Helical" evidence="8">
    <location>
        <begin position="125"/>
        <end position="146"/>
    </location>
</feature>
<evidence type="ECO:0000256" key="2">
    <source>
        <dbReference type="ARBA" id="ARBA00022448"/>
    </source>
</evidence>
<dbReference type="GO" id="GO:0005886">
    <property type="term" value="C:plasma membrane"/>
    <property type="evidence" value="ECO:0007669"/>
    <property type="project" value="UniProtKB-SubCell"/>
</dbReference>
<keyword evidence="2" id="KW-0813">Transport</keyword>
<comment type="caution">
    <text evidence="10">The sequence shown here is derived from an EMBL/GenBank/DDBJ whole genome shotgun (WGS) entry which is preliminary data.</text>
</comment>
<dbReference type="InterPro" id="IPR011701">
    <property type="entry name" value="MFS"/>
</dbReference>
<dbReference type="Gene3D" id="1.20.1720.10">
    <property type="entry name" value="Multidrug resistance protein D"/>
    <property type="match status" value="1"/>
</dbReference>
<keyword evidence="11" id="KW-1185">Reference proteome</keyword>
<protein>
    <submittedName>
        <fullName evidence="10">Putative membrane transport protein</fullName>
    </submittedName>
</protein>
<accession>V4TEH5</accession>
<dbReference type="AlphaFoldDB" id="V4TEH5"/>
<feature type="transmembrane region" description="Helical" evidence="8">
    <location>
        <begin position="100"/>
        <end position="119"/>
    </location>
</feature>
<feature type="transmembrane region" description="Helical" evidence="8">
    <location>
        <begin position="355"/>
        <end position="383"/>
    </location>
</feature>
<dbReference type="PANTHER" id="PTHR23501:SF197">
    <property type="entry name" value="COMD"/>
    <property type="match status" value="1"/>
</dbReference>
<feature type="transmembrane region" description="Helical" evidence="8">
    <location>
        <begin position="32"/>
        <end position="57"/>
    </location>
</feature>
<dbReference type="InterPro" id="IPR020846">
    <property type="entry name" value="MFS_dom"/>
</dbReference>
<feature type="transmembrane region" description="Helical" evidence="8">
    <location>
        <begin position="158"/>
        <end position="180"/>
    </location>
</feature>
<keyword evidence="6 8" id="KW-0472">Membrane</keyword>
<evidence type="ECO:0000256" key="8">
    <source>
        <dbReference type="SAM" id="Phobius"/>
    </source>
</evidence>
<gene>
    <name evidence="10" type="ORF">N177_2437</name>
</gene>
<name>V4TEH5_9HYPH</name>
<evidence type="ECO:0000256" key="6">
    <source>
        <dbReference type="ARBA" id="ARBA00023136"/>
    </source>
</evidence>
<feature type="transmembrane region" description="Helical" evidence="8">
    <location>
        <begin position="69"/>
        <end position="88"/>
    </location>
</feature>
<evidence type="ECO:0000259" key="9">
    <source>
        <dbReference type="PROSITE" id="PS50850"/>
    </source>
</evidence>
<dbReference type="InterPro" id="IPR036259">
    <property type="entry name" value="MFS_trans_sf"/>
</dbReference>
<evidence type="ECO:0000256" key="5">
    <source>
        <dbReference type="ARBA" id="ARBA00022989"/>
    </source>
</evidence>
<dbReference type="PATRIC" id="fig|631454.5.peg.2406"/>
<dbReference type="PROSITE" id="PS50850">
    <property type="entry name" value="MFS"/>
    <property type="match status" value="1"/>
</dbReference>
<dbReference type="GO" id="GO:0022857">
    <property type="term" value="F:transmembrane transporter activity"/>
    <property type="evidence" value="ECO:0007669"/>
    <property type="project" value="InterPro"/>
</dbReference>
<reference evidence="10 11" key="1">
    <citation type="journal article" date="2014" name="Genome Announc.">
        <title>Draft Genome Sequence of Lutibaculum baratangense Strain AMV1T, Isolated from a Mud Volcano in Andamans, India.</title>
        <authorList>
            <person name="Singh A."/>
            <person name="Sreenivas A."/>
            <person name="Sathyanarayana Reddy G."/>
            <person name="Pinnaka A.K."/>
            <person name="Shivaji S."/>
        </authorList>
    </citation>
    <scope>NUCLEOTIDE SEQUENCE [LARGE SCALE GENOMIC DNA]</scope>
    <source>
        <strain evidence="10 11">AMV1</strain>
    </source>
</reference>
<dbReference type="eggNOG" id="COG2814">
    <property type="taxonomic scope" value="Bacteria"/>
</dbReference>
<keyword evidence="4 8" id="KW-0812">Transmembrane</keyword>
<dbReference type="Pfam" id="PF07690">
    <property type="entry name" value="MFS_1"/>
    <property type="match status" value="1"/>
</dbReference>
<evidence type="ECO:0000313" key="10">
    <source>
        <dbReference type="EMBL" id="ESR24603.1"/>
    </source>
</evidence>
<comment type="subcellular location">
    <subcellularLocation>
        <location evidence="1">Cell membrane</location>
        <topology evidence="1">Multi-pass membrane protein</topology>
    </subcellularLocation>
</comment>
<organism evidence="10 11">
    <name type="scientific">Lutibaculum baratangense AMV1</name>
    <dbReference type="NCBI Taxonomy" id="631454"/>
    <lineage>
        <taxon>Bacteria</taxon>
        <taxon>Pseudomonadati</taxon>
        <taxon>Pseudomonadota</taxon>
        <taxon>Alphaproteobacteria</taxon>
        <taxon>Hyphomicrobiales</taxon>
        <taxon>Tepidamorphaceae</taxon>
        <taxon>Lutibaculum</taxon>
    </lineage>
</organism>
<feature type="transmembrane region" description="Helical" evidence="8">
    <location>
        <begin position="389"/>
        <end position="409"/>
    </location>
</feature>
<dbReference type="Gene3D" id="1.20.1250.20">
    <property type="entry name" value="MFS general substrate transporter like domains"/>
    <property type="match status" value="1"/>
</dbReference>
<feature type="transmembrane region" description="Helical" evidence="8">
    <location>
        <begin position="220"/>
        <end position="242"/>
    </location>
</feature>
<dbReference type="PANTHER" id="PTHR23501">
    <property type="entry name" value="MAJOR FACILITATOR SUPERFAMILY"/>
    <property type="match status" value="1"/>
</dbReference>
<keyword evidence="3" id="KW-1003">Cell membrane</keyword>
<keyword evidence="5 8" id="KW-1133">Transmembrane helix</keyword>
<feature type="transmembrane region" description="Helical" evidence="8">
    <location>
        <begin position="292"/>
        <end position="314"/>
    </location>
</feature>
<dbReference type="CDD" id="cd17502">
    <property type="entry name" value="MFS_Azr1_MDR_like"/>
    <property type="match status" value="1"/>
</dbReference>
<feature type="domain" description="Major facilitator superfamily (MFS) profile" evidence="9">
    <location>
        <begin position="35"/>
        <end position="490"/>
    </location>
</feature>
<dbReference type="EMBL" id="AWXZ01000031">
    <property type="protein sequence ID" value="ESR24603.1"/>
    <property type="molecule type" value="Genomic_DNA"/>
</dbReference>
<dbReference type="STRING" id="631454.N177_2437"/>
<sequence>MLRPTPPVPMNDQPHFEPTQGFRPPPITDREMTAIVGGVMLAMLLAALDQTIVAPAMPTIGAHLGHAHYLPWIVTAYLLTSTATAPLYGRISDMYGRRPTIAGAVIVFVLGSVICALAQNMFVLIAGRAVQGLGGGGLFALTQTIIGDLVPPRERGRFAAWISGTWAVASVAGPLLGGYFADHLHWSLIFWINVPLGALALLIMNRPLRKLQVERQAHRFDVVGAFLLILATAALLLALNWGGATYPWLSAPVLLLFVASGLIAALLGFHLTRAKAPLISIEILRNPIVRAATAAMFMAQAGNVGLTVFLPIYLQHGLGLSVSASGTALLGLLLGTVAGAWMSGRLLLRVVRYKLMALAGAAISFGGLCVLAFTAAGASLLWVEILTVFIGYGMGLTFPIAIVAAQNAVKRAELGATTGVVTFLRSLGGAFGVAVLGAIALGYGIPMAREGAAVEIADAAVADNAFAIVFATSAGMMALVFLGFALMRQKPLQGREDEN</sequence>